<evidence type="ECO:0000256" key="3">
    <source>
        <dbReference type="ARBA" id="ARBA00023027"/>
    </source>
</evidence>
<dbReference type="EMBL" id="PYWC01000088">
    <property type="protein sequence ID" value="PWW73039.1"/>
    <property type="molecule type" value="Genomic_DNA"/>
</dbReference>
<dbReference type="InterPro" id="IPR016161">
    <property type="entry name" value="Ald_DH/histidinol_DH"/>
</dbReference>
<proteinExistence type="inferred from homology"/>
<dbReference type="Proteomes" id="UP000246991">
    <property type="component" value="Unassembled WGS sequence"/>
</dbReference>
<dbReference type="InterPro" id="IPR029510">
    <property type="entry name" value="Ald_DH_CS_GLU"/>
</dbReference>
<dbReference type="Pfam" id="PF00171">
    <property type="entry name" value="Aldedh"/>
    <property type="match status" value="1"/>
</dbReference>
<keyword evidence="9" id="KW-1185">Reference proteome</keyword>
<dbReference type="InterPro" id="IPR016162">
    <property type="entry name" value="Ald_DH_N"/>
</dbReference>
<dbReference type="PANTHER" id="PTHR43720:SF2">
    <property type="entry name" value="2-AMINOMUCONIC SEMIALDEHYDE DEHYDROGENASE"/>
    <property type="match status" value="1"/>
</dbReference>
<evidence type="ECO:0000256" key="5">
    <source>
        <dbReference type="PROSITE-ProRule" id="PRU10007"/>
    </source>
</evidence>
<organism evidence="8 9">
    <name type="scientific">Tuber magnatum</name>
    <name type="common">white Piedmont truffle</name>
    <dbReference type="NCBI Taxonomy" id="42249"/>
    <lineage>
        <taxon>Eukaryota</taxon>
        <taxon>Fungi</taxon>
        <taxon>Dikarya</taxon>
        <taxon>Ascomycota</taxon>
        <taxon>Pezizomycotina</taxon>
        <taxon>Pezizomycetes</taxon>
        <taxon>Pezizales</taxon>
        <taxon>Tuberaceae</taxon>
        <taxon>Tuber</taxon>
    </lineage>
</organism>
<keyword evidence="2 6" id="KW-0560">Oxidoreductase</keyword>
<dbReference type="GO" id="GO:0046394">
    <property type="term" value="P:carboxylic acid biosynthetic process"/>
    <property type="evidence" value="ECO:0007669"/>
    <property type="project" value="UniProtKB-ARBA"/>
</dbReference>
<evidence type="ECO:0000256" key="1">
    <source>
        <dbReference type="ARBA" id="ARBA00009986"/>
    </source>
</evidence>
<evidence type="ECO:0000259" key="7">
    <source>
        <dbReference type="Pfam" id="PF00171"/>
    </source>
</evidence>
<comment type="caution">
    <text evidence="8">The sequence shown here is derived from an EMBL/GenBank/DDBJ whole genome shotgun (WGS) entry which is preliminary data.</text>
</comment>
<evidence type="ECO:0000313" key="9">
    <source>
        <dbReference type="Proteomes" id="UP000246991"/>
    </source>
</evidence>
<evidence type="ECO:0000313" key="8">
    <source>
        <dbReference type="EMBL" id="PWW73039.1"/>
    </source>
</evidence>
<dbReference type="Gene3D" id="3.40.605.10">
    <property type="entry name" value="Aldehyde Dehydrogenase, Chain A, domain 1"/>
    <property type="match status" value="1"/>
</dbReference>
<evidence type="ECO:0000256" key="2">
    <source>
        <dbReference type="ARBA" id="ARBA00023002"/>
    </source>
</evidence>
<dbReference type="InterPro" id="IPR015590">
    <property type="entry name" value="Aldehyde_DH_dom"/>
</dbReference>
<dbReference type="Gene3D" id="3.40.309.10">
    <property type="entry name" value="Aldehyde Dehydrogenase, Chain A, domain 2"/>
    <property type="match status" value="1"/>
</dbReference>
<dbReference type="EC" id="1.2.1.3" evidence="4"/>
<dbReference type="FunFam" id="3.40.605.10:FF:000050">
    <property type="entry name" value="Aldehyde dehydrogenase, mitochondrial"/>
    <property type="match status" value="1"/>
</dbReference>
<keyword evidence="3" id="KW-0520">NAD</keyword>
<accession>A0A317SEU0</accession>
<feature type="active site" evidence="5">
    <location>
        <position position="266"/>
    </location>
</feature>
<dbReference type="FunFam" id="3.40.605.10:FF:000026">
    <property type="entry name" value="Aldehyde dehydrogenase, putative"/>
    <property type="match status" value="1"/>
</dbReference>
<dbReference type="PANTHER" id="PTHR43720">
    <property type="entry name" value="2-AMINOMUCONIC SEMIALDEHYDE DEHYDROGENASE"/>
    <property type="match status" value="1"/>
</dbReference>
<name>A0A317SEU0_9PEZI</name>
<reference evidence="8 9" key="1">
    <citation type="submission" date="2018-03" db="EMBL/GenBank/DDBJ databases">
        <title>Genomes of Pezizomycetes fungi and the evolution of truffles.</title>
        <authorList>
            <person name="Murat C."/>
            <person name="Payen T."/>
            <person name="Noel B."/>
            <person name="Kuo A."/>
            <person name="Martin F.M."/>
        </authorList>
    </citation>
    <scope>NUCLEOTIDE SEQUENCE [LARGE SCALE GENOMIC DNA]</scope>
    <source>
        <strain evidence="8">091103-1</strain>
    </source>
</reference>
<gene>
    <name evidence="8" type="ORF">C7212DRAFT_221178</name>
</gene>
<dbReference type="GO" id="GO:0006598">
    <property type="term" value="P:polyamine catabolic process"/>
    <property type="evidence" value="ECO:0007669"/>
    <property type="project" value="TreeGrafter"/>
</dbReference>
<dbReference type="OrthoDB" id="310895at2759"/>
<feature type="domain" description="Aldehyde dehydrogenase" evidence="7">
    <location>
        <begin position="29"/>
        <end position="490"/>
    </location>
</feature>
<dbReference type="AlphaFoldDB" id="A0A317SEU0"/>
<dbReference type="InterPro" id="IPR016163">
    <property type="entry name" value="Ald_DH_C"/>
</dbReference>
<evidence type="ECO:0000256" key="4">
    <source>
        <dbReference type="ARBA" id="ARBA00024226"/>
    </source>
</evidence>
<dbReference type="GO" id="GO:0004029">
    <property type="term" value="F:aldehyde dehydrogenase (NAD+) activity"/>
    <property type="evidence" value="ECO:0007669"/>
    <property type="project" value="UniProtKB-EC"/>
</dbReference>
<comment type="similarity">
    <text evidence="1 6">Belongs to the aldehyde dehydrogenase family.</text>
</comment>
<dbReference type="PROSITE" id="PS00687">
    <property type="entry name" value="ALDEHYDE_DEHYDR_GLU"/>
    <property type="match status" value="1"/>
</dbReference>
<dbReference type="SUPFAM" id="SSF53720">
    <property type="entry name" value="ALDH-like"/>
    <property type="match status" value="1"/>
</dbReference>
<dbReference type="FunFam" id="3.40.309.10:FF:000012">
    <property type="entry name" value="Betaine aldehyde dehydrogenase"/>
    <property type="match status" value="1"/>
</dbReference>
<evidence type="ECO:0000256" key="6">
    <source>
        <dbReference type="RuleBase" id="RU003345"/>
    </source>
</evidence>
<sequence>MTLPLFKELVAPNGLKINQPLGLFVNNEFVKSKSGDTLTTLNPSDESEITTVYAANSADVDDAVAAARDAFRSPSWSEINPSKRGQLLYNLADLIEKNTELLATLDTWEMGKPLSVAKAEDLGESIAVLKYYAGFSDKIHGRTIDVGPRKLVYTLHQPIGVWYVIPWNYPLVMATWKLGPALATGNTVVLKSAEQTPLSALYLGKLIKEAGFPPGVVNILSGYGKIAGAAIAGHEGIDKVAFTGSTATAKSIMKAASVNLKNITLETGGKSPLIVFEDADLEQAVKWGHSGIMSNMGQVCTATSRILVQDTIHDKFIQEIKAQTERVSVLGDPFSEATFQGPQATKQQYDRVLSYIEAGKAEGATLVCGGTKHGDKGYFITPTIFSDVKDHYKINQEEVFGPFLAIGKFSIEDEAVRSANCTSYGLGASIFTSDITRAHRVAAKIEAGTVWINSSQDSHYAVPFGGVKQSGIGSELGEYALTGYTNTKAVHGELSPLSG</sequence>
<dbReference type="STRING" id="42249.A0A317SEU0"/>
<protein>
    <recommendedName>
        <fullName evidence="4">aldehyde dehydrogenase (NAD(+))</fullName>
        <ecNumber evidence="4">1.2.1.3</ecNumber>
    </recommendedName>
</protein>